<name>A0AAD6JG84_9ROSI</name>
<protein>
    <recommendedName>
        <fullName evidence="3">Pentatricopeptide repeat-containing protein</fullName>
    </recommendedName>
</protein>
<dbReference type="Gene3D" id="1.25.40.10">
    <property type="entry name" value="Tetratricopeptide repeat domain"/>
    <property type="match status" value="1"/>
</dbReference>
<sequence>MASVSFYGKCGLTHDAERAFAEISGAGHRVVERVDIRVGIVRAYLFRSLAFDNMRLAESSSIHSPSPLVLFTCTHGGLVDMGLEYFNSMEEMHGIEPRLDHYVCLFDLLGRADPRLVEAMEILETMLVSPNASIYKTLRQRAELIGLCLLGKI</sequence>
<dbReference type="PANTHER" id="PTHR47926">
    <property type="entry name" value="PENTATRICOPEPTIDE REPEAT-CONTAINING PROTEIN"/>
    <property type="match status" value="1"/>
</dbReference>
<dbReference type="PANTHER" id="PTHR47926:SF471">
    <property type="entry name" value="DYW DOMAIN-CONTAINING PROTEIN"/>
    <property type="match status" value="1"/>
</dbReference>
<proteinExistence type="predicted"/>
<dbReference type="AlphaFoldDB" id="A0AAD6JG84"/>
<evidence type="ECO:0008006" key="3">
    <source>
        <dbReference type="Google" id="ProtNLM"/>
    </source>
</evidence>
<dbReference type="GO" id="GO:0003723">
    <property type="term" value="F:RNA binding"/>
    <property type="evidence" value="ECO:0007669"/>
    <property type="project" value="InterPro"/>
</dbReference>
<keyword evidence="2" id="KW-1185">Reference proteome</keyword>
<gene>
    <name evidence="1" type="ORF">OIU84_015442</name>
</gene>
<evidence type="ECO:0000313" key="1">
    <source>
        <dbReference type="EMBL" id="KAJ6403530.1"/>
    </source>
</evidence>
<dbReference type="EMBL" id="JAPFFJ010000018">
    <property type="protein sequence ID" value="KAJ6403530.1"/>
    <property type="molecule type" value="Genomic_DNA"/>
</dbReference>
<comment type="caution">
    <text evidence="1">The sequence shown here is derived from an EMBL/GenBank/DDBJ whole genome shotgun (WGS) entry which is preliminary data.</text>
</comment>
<dbReference type="InterPro" id="IPR011990">
    <property type="entry name" value="TPR-like_helical_dom_sf"/>
</dbReference>
<dbReference type="InterPro" id="IPR046960">
    <property type="entry name" value="PPR_At4g14850-like_plant"/>
</dbReference>
<dbReference type="GO" id="GO:0009451">
    <property type="term" value="P:RNA modification"/>
    <property type="evidence" value="ECO:0007669"/>
    <property type="project" value="InterPro"/>
</dbReference>
<evidence type="ECO:0000313" key="2">
    <source>
        <dbReference type="Proteomes" id="UP001162972"/>
    </source>
</evidence>
<reference evidence="1 2" key="1">
    <citation type="journal article" date="2023" name="Int. J. Mol. Sci.">
        <title>De Novo Assembly and Annotation of 11 Diverse Shrub Willow (Salix) Genomes Reveals Novel Gene Organization in Sex-Linked Regions.</title>
        <authorList>
            <person name="Hyden B."/>
            <person name="Feng K."/>
            <person name="Yates T.B."/>
            <person name="Jawdy S."/>
            <person name="Cereghino C."/>
            <person name="Smart L.B."/>
            <person name="Muchero W."/>
        </authorList>
    </citation>
    <scope>NUCLEOTIDE SEQUENCE [LARGE SCALE GENOMIC DNA]</scope>
    <source>
        <tissue evidence="1">Shoot tip</tissue>
    </source>
</reference>
<accession>A0AAD6JG84</accession>
<organism evidence="1 2">
    <name type="scientific">Salix udensis</name>
    <dbReference type="NCBI Taxonomy" id="889485"/>
    <lineage>
        <taxon>Eukaryota</taxon>
        <taxon>Viridiplantae</taxon>
        <taxon>Streptophyta</taxon>
        <taxon>Embryophyta</taxon>
        <taxon>Tracheophyta</taxon>
        <taxon>Spermatophyta</taxon>
        <taxon>Magnoliopsida</taxon>
        <taxon>eudicotyledons</taxon>
        <taxon>Gunneridae</taxon>
        <taxon>Pentapetalae</taxon>
        <taxon>rosids</taxon>
        <taxon>fabids</taxon>
        <taxon>Malpighiales</taxon>
        <taxon>Salicaceae</taxon>
        <taxon>Saliceae</taxon>
        <taxon>Salix</taxon>
    </lineage>
</organism>
<dbReference type="Proteomes" id="UP001162972">
    <property type="component" value="Chromosome 4"/>
</dbReference>